<organism evidence="2 3">
    <name type="scientific">Pisum sativum</name>
    <name type="common">Garden pea</name>
    <name type="synonym">Lathyrus oleraceus</name>
    <dbReference type="NCBI Taxonomy" id="3888"/>
    <lineage>
        <taxon>Eukaryota</taxon>
        <taxon>Viridiplantae</taxon>
        <taxon>Streptophyta</taxon>
        <taxon>Embryophyta</taxon>
        <taxon>Tracheophyta</taxon>
        <taxon>Spermatophyta</taxon>
        <taxon>Magnoliopsida</taxon>
        <taxon>eudicotyledons</taxon>
        <taxon>Gunneridae</taxon>
        <taxon>Pentapetalae</taxon>
        <taxon>rosids</taxon>
        <taxon>fabids</taxon>
        <taxon>Fabales</taxon>
        <taxon>Fabaceae</taxon>
        <taxon>Papilionoideae</taxon>
        <taxon>50 kb inversion clade</taxon>
        <taxon>NPAAA clade</taxon>
        <taxon>Hologalegina</taxon>
        <taxon>IRL clade</taxon>
        <taxon>Fabeae</taxon>
        <taxon>Lathyrus</taxon>
    </lineage>
</organism>
<feature type="compositionally biased region" description="Basic residues" evidence="1">
    <location>
        <begin position="32"/>
        <end position="42"/>
    </location>
</feature>
<feature type="region of interest" description="Disordered" evidence="1">
    <location>
        <begin position="30"/>
        <end position="53"/>
    </location>
</feature>
<accession>A0A9D4YJS2</accession>
<proteinExistence type="predicted"/>
<dbReference type="EMBL" id="JAMSHJ010000002">
    <property type="protein sequence ID" value="KAI5438955.1"/>
    <property type="molecule type" value="Genomic_DNA"/>
</dbReference>
<dbReference type="Proteomes" id="UP001058974">
    <property type="component" value="Chromosome 2"/>
</dbReference>
<gene>
    <name evidence="2" type="ORF">KIW84_024618</name>
</gene>
<evidence type="ECO:0000313" key="2">
    <source>
        <dbReference type="EMBL" id="KAI5438955.1"/>
    </source>
</evidence>
<dbReference type="Gramene" id="Psat02G0461800-T1">
    <property type="protein sequence ID" value="KAI5438955.1"/>
    <property type="gene ID" value="KIW84_024618"/>
</dbReference>
<dbReference type="AlphaFoldDB" id="A0A9D4YJS2"/>
<name>A0A9D4YJS2_PEA</name>
<comment type="caution">
    <text evidence="2">The sequence shown here is derived from an EMBL/GenBank/DDBJ whole genome shotgun (WGS) entry which is preliminary data.</text>
</comment>
<reference evidence="2 3" key="1">
    <citation type="journal article" date="2022" name="Nat. Genet.">
        <title>Improved pea reference genome and pan-genome highlight genomic features and evolutionary characteristics.</title>
        <authorList>
            <person name="Yang T."/>
            <person name="Liu R."/>
            <person name="Luo Y."/>
            <person name="Hu S."/>
            <person name="Wang D."/>
            <person name="Wang C."/>
            <person name="Pandey M.K."/>
            <person name="Ge S."/>
            <person name="Xu Q."/>
            <person name="Li N."/>
            <person name="Li G."/>
            <person name="Huang Y."/>
            <person name="Saxena R.K."/>
            <person name="Ji Y."/>
            <person name="Li M."/>
            <person name="Yan X."/>
            <person name="He Y."/>
            <person name="Liu Y."/>
            <person name="Wang X."/>
            <person name="Xiang C."/>
            <person name="Varshney R.K."/>
            <person name="Ding H."/>
            <person name="Gao S."/>
            <person name="Zong X."/>
        </authorList>
    </citation>
    <scope>NUCLEOTIDE SEQUENCE [LARGE SCALE GENOMIC DNA]</scope>
    <source>
        <strain evidence="2 3">cv. Zhongwan 6</strain>
    </source>
</reference>
<evidence type="ECO:0000313" key="3">
    <source>
        <dbReference type="Proteomes" id="UP001058974"/>
    </source>
</evidence>
<protein>
    <submittedName>
        <fullName evidence="2">Uncharacterized protein</fullName>
    </submittedName>
</protein>
<sequence>MISQVNLIDHATSSHVISGVVDRLDLTPNLVKRGRGRPKKATSRKELDTPFTHPNNVSIKPGVNTITNIEFISPPFTVPKLRFTSNTVAANQQPTLPIFAPIPNLELNSENEEGSDYDPFLDYYDLGDAMIECKYCKAMMWYQESMDKHTHAANPKYYLCCGNGKVELPMLKHPPQVLSHLLFDHTTEDNKNFQS</sequence>
<keyword evidence="3" id="KW-1185">Reference proteome</keyword>
<evidence type="ECO:0000256" key="1">
    <source>
        <dbReference type="SAM" id="MobiDB-lite"/>
    </source>
</evidence>